<dbReference type="RefSeq" id="WP_101358017.1">
    <property type="nucleotide sequence ID" value="NZ_NKXO01000009.1"/>
</dbReference>
<accession>A0A2N3IIQ5</accession>
<reference evidence="1 2" key="1">
    <citation type="submission" date="2017-06" db="EMBL/GenBank/DDBJ databases">
        <title>Raineya orbicola gen. nov., sp. nov. a slightly thermophilic bacterium of the phylum Bacteroidetes and the description of Raineyaceae fam. nov.</title>
        <authorList>
            <person name="Albuquerque L."/>
            <person name="Polonia A.R.M."/>
            <person name="Barroso C."/>
            <person name="Froufe H.J.C."/>
            <person name="Lage O."/>
            <person name="Lobo-Da-Cunha A."/>
            <person name="Egas C."/>
            <person name="Da Costa M.S."/>
        </authorList>
    </citation>
    <scope>NUCLEOTIDE SEQUENCE [LARGE SCALE GENOMIC DNA]</scope>
    <source>
        <strain evidence="1 2">SPSPC-11</strain>
    </source>
</reference>
<dbReference type="AlphaFoldDB" id="A0A2N3IIQ5"/>
<keyword evidence="2" id="KW-1185">Reference proteome</keyword>
<organism evidence="1 2">
    <name type="scientific">Raineya orbicola</name>
    <dbReference type="NCBI Taxonomy" id="2016530"/>
    <lineage>
        <taxon>Bacteria</taxon>
        <taxon>Pseudomonadati</taxon>
        <taxon>Bacteroidota</taxon>
        <taxon>Cytophagia</taxon>
        <taxon>Cytophagales</taxon>
        <taxon>Raineyaceae</taxon>
        <taxon>Raineya</taxon>
    </lineage>
</organism>
<protein>
    <submittedName>
        <fullName evidence="1">Uncharacterized protein</fullName>
    </submittedName>
</protein>
<sequence>MALIALLAFLACNKQKELSQDFTPKDAIAVFKEGSFVLNKSLELDNLVKNTFLEVEKSYKISQPDANYTLKLQDIKISFDKESQHHYLQILSQRSDNAFVTIAILLEKSGDFLKISQQRCTHTCSSLDCPCTISEIKPCQGHKCSCAKGTSGGCSAGVLIE</sequence>
<dbReference type="EMBL" id="NKXO01000009">
    <property type="protein sequence ID" value="PKQ70230.1"/>
    <property type="molecule type" value="Genomic_DNA"/>
</dbReference>
<proteinExistence type="predicted"/>
<evidence type="ECO:0000313" key="2">
    <source>
        <dbReference type="Proteomes" id="UP000233387"/>
    </source>
</evidence>
<dbReference type="Proteomes" id="UP000233387">
    <property type="component" value="Unassembled WGS sequence"/>
</dbReference>
<comment type="caution">
    <text evidence="1">The sequence shown here is derived from an EMBL/GenBank/DDBJ whole genome shotgun (WGS) entry which is preliminary data.</text>
</comment>
<gene>
    <name evidence="1" type="ORF">Rain11_0751</name>
</gene>
<evidence type="ECO:0000313" key="1">
    <source>
        <dbReference type="EMBL" id="PKQ70230.1"/>
    </source>
</evidence>
<name>A0A2N3IIQ5_9BACT</name>